<dbReference type="InterPro" id="IPR050879">
    <property type="entry name" value="Acyltransferase_3"/>
</dbReference>
<keyword evidence="1" id="KW-0808">Transferase</keyword>
<keyword evidence="1" id="KW-0012">Acyltransferase</keyword>
<dbReference type="GO" id="GO:0016020">
    <property type="term" value="C:membrane"/>
    <property type="evidence" value="ECO:0007669"/>
    <property type="project" value="TreeGrafter"/>
</dbReference>
<protein>
    <submittedName>
        <fullName evidence="1">Acyltransferase family protein</fullName>
    </submittedName>
</protein>
<name>A0A6P1QTX1_9FLAO</name>
<accession>A0A6P1QTX1</accession>
<organism evidence="1 2">
    <name type="scientific">Bergeyella cardium</name>
    <dbReference type="NCBI Taxonomy" id="1585976"/>
    <lineage>
        <taxon>Bacteria</taxon>
        <taxon>Pseudomonadati</taxon>
        <taxon>Bacteroidota</taxon>
        <taxon>Flavobacteriia</taxon>
        <taxon>Flavobacteriales</taxon>
        <taxon>Weeksellaceae</taxon>
        <taxon>Bergeyella</taxon>
    </lineage>
</organism>
<dbReference type="PANTHER" id="PTHR23028">
    <property type="entry name" value="ACETYLTRANSFERASE"/>
    <property type="match status" value="1"/>
</dbReference>
<proteinExistence type="predicted"/>
<dbReference type="KEGG" id="bcad:DBX24_03070"/>
<evidence type="ECO:0000313" key="2">
    <source>
        <dbReference type="Proteomes" id="UP000464318"/>
    </source>
</evidence>
<dbReference type="OrthoDB" id="290051at2"/>
<dbReference type="EMBL" id="CP029149">
    <property type="protein sequence ID" value="QHN64948.1"/>
    <property type="molecule type" value="Genomic_DNA"/>
</dbReference>
<dbReference type="Proteomes" id="UP000464318">
    <property type="component" value="Chromosome"/>
</dbReference>
<keyword evidence="2" id="KW-1185">Reference proteome</keyword>
<dbReference type="PANTHER" id="PTHR23028:SF53">
    <property type="entry name" value="ACYL_TRANSF_3 DOMAIN-CONTAINING PROTEIN"/>
    <property type="match status" value="1"/>
</dbReference>
<dbReference type="InterPro" id="IPR002656">
    <property type="entry name" value="Acyl_transf_3_dom"/>
</dbReference>
<dbReference type="Pfam" id="PF01757">
    <property type="entry name" value="Acyl_transf_3"/>
    <property type="match status" value="1"/>
</dbReference>
<gene>
    <name evidence="1" type="ORF">DBX24_03070</name>
</gene>
<evidence type="ECO:0000313" key="1">
    <source>
        <dbReference type="EMBL" id="QHN64948.1"/>
    </source>
</evidence>
<dbReference type="RefSeq" id="WP_160223954.1">
    <property type="nucleotide sequence ID" value="NZ_CP029149.1"/>
</dbReference>
<sequence length="369" mass="44398">MEIKKDRIFGLDIIRMLAILFVMITHAAKFIPAKYAKYYSALYYDGVGIFFVLSGFLIGHIFIKQMESKGLSLEEMKNFWIKRWTRTLPNYYLILIILFVIQYNTIQYNTISYLIFSQNLFSNMQHSFFEWSWSLSVEEWFYLLLPLFAFILKLLRFSLKNIMLIIILGGLFIIHFFRFTYLFSINDFKYEDFEVIRYSVFYRLDGIMFGVLASYIYFYYRGFWDKNRKVMFWMGIIAFILSNFLDKVIGVNNFLYRTIELSITSITILLILPYMNSIKTSNSKLYKPITFLSITSYSLYLINSIVQMGLAKIVEYYDVNEYYNIVPWSAMFVICYTSFWGVSILLSYWFYKYYEIRATNYLRKKFLPK</sequence>
<dbReference type="AlphaFoldDB" id="A0A6P1QTX1"/>
<dbReference type="GO" id="GO:0016747">
    <property type="term" value="F:acyltransferase activity, transferring groups other than amino-acyl groups"/>
    <property type="evidence" value="ECO:0007669"/>
    <property type="project" value="InterPro"/>
</dbReference>
<dbReference type="GO" id="GO:0000271">
    <property type="term" value="P:polysaccharide biosynthetic process"/>
    <property type="evidence" value="ECO:0007669"/>
    <property type="project" value="TreeGrafter"/>
</dbReference>
<reference evidence="1 2" key="1">
    <citation type="submission" date="2018-04" db="EMBL/GenBank/DDBJ databases">
        <title>Characteristic and Complete Genome Sequencing of A Novel Member of Infective Endocarditis Causative Bacteria: Bergeyella cardium QL-PH.</title>
        <authorList>
            <person name="Pan H."/>
            <person name="Sun E."/>
            <person name="Zhang Y."/>
        </authorList>
    </citation>
    <scope>NUCLEOTIDE SEQUENCE [LARGE SCALE GENOMIC DNA]</scope>
    <source>
        <strain evidence="1 2">HPQL</strain>
    </source>
</reference>